<protein>
    <submittedName>
        <fullName evidence="1">Uncharacterized protein</fullName>
    </submittedName>
</protein>
<accession>A0A5E4FII6</accession>
<dbReference type="EMBL" id="CABIKO010000131">
    <property type="protein sequence ID" value="VVA27964.1"/>
    <property type="molecule type" value="Genomic_DNA"/>
</dbReference>
<dbReference type="Proteomes" id="UP000327085">
    <property type="component" value="Chromosome 2"/>
</dbReference>
<dbReference type="Gramene" id="VVA27964">
    <property type="protein sequence ID" value="VVA27964"/>
    <property type="gene ID" value="Prudul26B021571"/>
</dbReference>
<organism evidence="1 2">
    <name type="scientific">Prunus dulcis</name>
    <name type="common">Almond</name>
    <name type="synonym">Amygdalus dulcis</name>
    <dbReference type="NCBI Taxonomy" id="3755"/>
    <lineage>
        <taxon>Eukaryota</taxon>
        <taxon>Viridiplantae</taxon>
        <taxon>Streptophyta</taxon>
        <taxon>Embryophyta</taxon>
        <taxon>Tracheophyta</taxon>
        <taxon>Spermatophyta</taxon>
        <taxon>Magnoliopsida</taxon>
        <taxon>eudicotyledons</taxon>
        <taxon>Gunneridae</taxon>
        <taxon>Pentapetalae</taxon>
        <taxon>rosids</taxon>
        <taxon>fabids</taxon>
        <taxon>Rosales</taxon>
        <taxon>Rosaceae</taxon>
        <taxon>Amygdaloideae</taxon>
        <taxon>Amygdaleae</taxon>
        <taxon>Prunus</taxon>
    </lineage>
</organism>
<dbReference type="AlphaFoldDB" id="A0A5E4FII6"/>
<reference evidence="2" key="1">
    <citation type="journal article" date="2020" name="Plant J.">
        <title>Transposons played a major role in the diversification between the closely related almond and peach genomes: results from the almond genome sequence.</title>
        <authorList>
            <person name="Alioto T."/>
            <person name="Alexiou K.G."/>
            <person name="Bardil A."/>
            <person name="Barteri F."/>
            <person name="Castanera R."/>
            <person name="Cruz F."/>
            <person name="Dhingra A."/>
            <person name="Duval H."/>
            <person name="Fernandez I Marti A."/>
            <person name="Frias L."/>
            <person name="Galan B."/>
            <person name="Garcia J.L."/>
            <person name="Howad W."/>
            <person name="Gomez-Garrido J."/>
            <person name="Gut M."/>
            <person name="Julca I."/>
            <person name="Morata J."/>
            <person name="Puigdomenech P."/>
            <person name="Ribeca P."/>
            <person name="Rubio Cabetas M.J."/>
            <person name="Vlasova A."/>
            <person name="Wirthensohn M."/>
            <person name="Garcia-Mas J."/>
            <person name="Gabaldon T."/>
            <person name="Casacuberta J.M."/>
            <person name="Arus P."/>
        </authorList>
    </citation>
    <scope>NUCLEOTIDE SEQUENCE [LARGE SCALE GENOMIC DNA]</scope>
    <source>
        <strain evidence="2">cv. Texas</strain>
    </source>
</reference>
<dbReference type="InParanoid" id="A0A5E4FII6"/>
<gene>
    <name evidence="1" type="ORF">ALMOND_2B021571</name>
</gene>
<proteinExistence type="predicted"/>
<sequence>MMIFNNMSVYRSRSGSQSWLVSGSESGSGYGSKFNSRSFSVTRSFLTSILLRSGSGLRPGSVSSKIGSSGSSILQGSWSGPDFGSSKIGSFEYSILLVSRSGW</sequence>
<evidence type="ECO:0000313" key="1">
    <source>
        <dbReference type="EMBL" id="VVA27964.1"/>
    </source>
</evidence>
<evidence type="ECO:0000313" key="2">
    <source>
        <dbReference type="Proteomes" id="UP000327085"/>
    </source>
</evidence>
<name>A0A5E4FII6_PRUDU</name>